<accession>A0A915D9A7</accession>
<sequence length="121" mass="13930">MDGLLLCIVFNVKDLDEHLRDLAPRSFWLPVTAFGCLVVHTVEYVTRLSYDNIEKDVDNMPKPEETLELREYVSSAIEDNLHQEATRHSNNNRQLNLLPENPPVYSSLAEVNEIYPDVFNA</sequence>
<protein>
    <submittedName>
        <fullName evidence="2">Bestrophin homolog</fullName>
    </submittedName>
</protein>
<evidence type="ECO:0000313" key="1">
    <source>
        <dbReference type="Proteomes" id="UP000887574"/>
    </source>
</evidence>
<dbReference type="WBParaSite" id="jg17492">
    <property type="protein sequence ID" value="jg17492"/>
    <property type="gene ID" value="jg17492"/>
</dbReference>
<dbReference type="AlphaFoldDB" id="A0A915D9A7"/>
<organism evidence="1 2">
    <name type="scientific">Ditylenchus dipsaci</name>
    <dbReference type="NCBI Taxonomy" id="166011"/>
    <lineage>
        <taxon>Eukaryota</taxon>
        <taxon>Metazoa</taxon>
        <taxon>Ecdysozoa</taxon>
        <taxon>Nematoda</taxon>
        <taxon>Chromadorea</taxon>
        <taxon>Rhabditida</taxon>
        <taxon>Tylenchina</taxon>
        <taxon>Tylenchomorpha</taxon>
        <taxon>Sphaerularioidea</taxon>
        <taxon>Anguinidae</taxon>
        <taxon>Anguininae</taxon>
        <taxon>Ditylenchus</taxon>
    </lineage>
</organism>
<dbReference type="Proteomes" id="UP000887574">
    <property type="component" value="Unplaced"/>
</dbReference>
<reference evidence="2" key="1">
    <citation type="submission" date="2022-11" db="UniProtKB">
        <authorList>
            <consortium name="WormBaseParasite"/>
        </authorList>
    </citation>
    <scope>IDENTIFICATION</scope>
</reference>
<proteinExistence type="predicted"/>
<evidence type="ECO:0000313" key="2">
    <source>
        <dbReference type="WBParaSite" id="jg17492"/>
    </source>
</evidence>
<name>A0A915D9A7_9BILA</name>
<keyword evidence="1" id="KW-1185">Reference proteome</keyword>